<dbReference type="GO" id="GO:0016020">
    <property type="term" value="C:membrane"/>
    <property type="evidence" value="ECO:0007669"/>
    <property type="project" value="UniProtKB-SubCell"/>
</dbReference>
<evidence type="ECO:0000256" key="5">
    <source>
        <dbReference type="ARBA" id="ARBA00022679"/>
    </source>
</evidence>
<dbReference type="InterPro" id="IPR029044">
    <property type="entry name" value="Nucleotide-diphossugar_trans"/>
</dbReference>
<evidence type="ECO:0000256" key="11">
    <source>
        <dbReference type="RuleBase" id="RU368121"/>
    </source>
</evidence>
<keyword evidence="4 11" id="KW-0328">Glycosyltransferase</keyword>
<dbReference type="SUPFAM" id="SSF53448">
    <property type="entry name" value="Nucleotide-diphospho-sugar transferases"/>
    <property type="match status" value="1"/>
</dbReference>
<feature type="domain" description="Galactosyltransferase N-terminal" evidence="13">
    <location>
        <begin position="147"/>
        <end position="286"/>
    </location>
</feature>
<dbReference type="Pfam" id="PF02709">
    <property type="entry name" value="Glyco_transf_7C"/>
    <property type="match status" value="1"/>
</dbReference>
<dbReference type="GO" id="GO:0005794">
    <property type="term" value="C:Golgi apparatus"/>
    <property type="evidence" value="ECO:0007669"/>
    <property type="project" value="TreeGrafter"/>
</dbReference>
<evidence type="ECO:0000256" key="4">
    <source>
        <dbReference type="ARBA" id="ARBA00022676"/>
    </source>
</evidence>
<keyword evidence="7 11" id="KW-0735">Signal-anchor</keyword>
<dbReference type="Gene3D" id="3.90.550.10">
    <property type="entry name" value="Spore Coat Polysaccharide Biosynthesis Protein SpsA, Chain A"/>
    <property type="match status" value="1"/>
</dbReference>
<dbReference type="PANTHER" id="PTHR19300:SF57">
    <property type="entry name" value="BETA-1,4-N-ACETYLGALACTOSAMINYLTRANSFERASE"/>
    <property type="match status" value="1"/>
</dbReference>
<dbReference type="GO" id="GO:0046872">
    <property type="term" value="F:metal ion binding"/>
    <property type="evidence" value="ECO:0007669"/>
    <property type="project" value="UniProtKB-UniRule"/>
</dbReference>
<evidence type="ECO:0000259" key="13">
    <source>
        <dbReference type="Pfam" id="PF13733"/>
    </source>
</evidence>
<dbReference type="EC" id="2.4.1.-" evidence="11"/>
<dbReference type="CDD" id="cd00899">
    <property type="entry name" value="b4GalT"/>
    <property type="match status" value="1"/>
</dbReference>
<dbReference type="Pfam" id="PF13733">
    <property type="entry name" value="Glyco_transf_7N"/>
    <property type="match status" value="1"/>
</dbReference>
<feature type="domain" description="Galactosyltransferase C-terminal" evidence="12">
    <location>
        <begin position="290"/>
        <end position="367"/>
    </location>
</feature>
<keyword evidence="8" id="KW-1133">Transmembrane helix</keyword>
<keyword evidence="11" id="KW-0464">Manganese</keyword>
<keyword evidence="6" id="KW-0812">Transmembrane</keyword>
<evidence type="ECO:0000256" key="8">
    <source>
        <dbReference type="ARBA" id="ARBA00022989"/>
    </source>
</evidence>
<comment type="subcellular location">
    <subcellularLocation>
        <location evidence="1 11">Membrane</location>
        <topology evidence="1 11">Single-pass type II membrane protein</topology>
    </subcellularLocation>
</comment>
<evidence type="ECO:0000256" key="9">
    <source>
        <dbReference type="ARBA" id="ARBA00023136"/>
    </source>
</evidence>
<dbReference type="GO" id="GO:0033842">
    <property type="term" value="F:N-acetyl-beta-glucosaminyl-derivative 4-beta-N-acetylgalactosaminyltransferase activity"/>
    <property type="evidence" value="ECO:0007669"/>
    <property type="project" value="TreeGrafter"/>
</dbReference>
<reference evidence="14" key="1">
    <citation type="submission" date="2015-11" db="EMBL/GenBank/DDBJ databases">
        <title>De novo transcriptome assembly of four potential Pierce s Disease insect vectors from Arizona vineyards.</title>
        <authorList>
            <person name="Tassone E.E."/>
        </authorList>
    </citation>
    <scope>NUCLEOTIDE SEQUENCE</scope>
</reference>
<evidence type="ECO:0000256" key="7">
    <source>
        <dbReference type="ARBA" id="ARBA00022968"/>
    </source>
</evidence>
<keyword evidence="10 11" id="KW-0325">Glycoprotein</keyword>
<comment type="similarity">
    <text evidence="3 11">Belongs to the glycosyltransferase 7 family.</text>
</comment>
<organism evidence="14">
    <name type="scientific">Graphocephala atropunctata</name>
    <dbReference type="NCBI Taxonomy" id="36148"/>
    <lineage>
        <taxon>Eukaryota</taxon>
        <taxon>Metazoa</taxon>
        <taxon>Ecdysozoa</taxon>
        <taxon>Arthropoda</taxon>
        <taxon>Hexapoda</taxon>
        <taxon>Insecta</taxon>
        <taxon>Pterygota</taxon>
        <taxon>Neoptera</taxon>
        <taxon>Paraneoptera</taxon>
        <taxon>Hemiptera</taxon>
        <taxon>Auchenorrhyncha</taxon>
        <taxon>Membracoidea</taxon>
        <taxon>Cicadellidae</taxon>
        <taxon>Cicadellinae</taxon>
        <taxon>Cicadellini</taxon>
        <taxon>Graphocephala</taxon>
    </lineage>
</organism>
<dbReference type="PANTHER" id="PTHR19300">
    <property type="entry name" value="BETA-1,4-GALACTOSYLTRANSFERASE"/>
    <property type="match status" value="1"/>
</dbReference>
<dbReference type="InterPro" id="IPR027995">
    <property type="entry name" value="Galactosyl_T_N"/>
</dbReference>
<evidence type="ECO:0000259" key="12">
    <source>
        <dbReference type="Pfam" id="PF02709"/>
    </source>
</evidence>
<dbReference type="PRINTS" id="PR02050">
    <property type="entry name" value="B14GALTRFASE"/>
</dbReference>
<evidence type="ECO:0000313" key="14">
    <source>
        <dbReference type="EMBL" id="JAT09771.1"/>
    </source>
</evidence>
<dbReference type="EMBL" id="GEBQ01030206">
    <property type="protein sequence ID" value="JAT09771.1"/>
    <property type="molecule type" value="Transcribed_RNA"/>
</dbReference>
<feature type="non-terminal residue" evidence="14">
    <location>
        <position position="435"/>
    </location>
</feature>
<dbReference type="InterPro" id="IPR003859">
    <property type="entry name" value="Galactosyl_T"/>
</dbReference>
<dbReference type="InterPro" id="IPR027791">
    <property type="entry name" value="Galactosyl_T_C"/>
</dbReference>
<evidence type="ECO:0000256" key="2">
    <source>
        <dbReference type="ARBA" id="ARBA00004922"/>
    </source>
</evidence>
<evidence type="ECO:0000256" key="3">
    <source>
        <dbReference type="ARBA" id="ARBA00005735"/>
    </source>
</evidence>
<keyword evidence="5 11" id="KW-0808">Transferase</keyword>
<sequence>MRVVRLRNPHISRRGRGRWWGGGRCLRLLPLLCILLIIAALGILAVSEMSLVQKRQIGPTGAATGGAAARIMPGRVQHPPQPHQQTQGNGMVFKIEPLLRRNAPSVELAAQVAQNAARAAIVARIITQESILPVHHIYTCARPLDDCPRVPPSLRGTINVSSSPIRMGEQAVETYVGVLGPGGSWRPPDCTPRHTVAVVIPYRDRWEQLLTLLYHLHPLLQRQQLQYRVFVVEQTGNDTFNKGVLMNAGFLTALRMLPEPGVMYHCFVFHDVDMLPEDDRNMYSCPVQPRHMSVAVNELDYKLPYRQLVGGVFAIRTEHFFKVNGYSNLYWGWGGEDDDMGYRVEHVLTTISRPPEEIARYTMIKHEKRKPLAWKVRVKLLRTSWRRYRLDGLNTVQYNLLSAVEHALYTRLIVDVGHPPQNIRVLQQQQDNDDR</sequence>
<comment type="function">
    <text evidence="11">Catalyzes the transfer of galactose onto proteins or lipids.</text>
</comment>
<comment type="cofactor">
    <cofactor evidence="11">
        <name>Mn(2+)</name>
        <dbReference type="ChEBI" id="CHEBI:29035"/>
    </cofactor>
</comment>
<evidence type="ECO:0000256" key="1">
    <source>
        <dbReference type="ARBA" id="ARBA00004606"/>
    </source>
</evidence>
<keyword evidence="9" id="KW-0472">Membrane</keyword>
<dbReference type="GO" id="GO:0005975">
    <property type="term" value="P:carbohydrate metabolic process"/>
    <property type="evidence" value="ECO:0007669"/>
    <property type="project" value="InterPro"/>
</dbReference>
<comment type="pathway">
    <text evidence="2 11">Protein modification; protein glycosylation.</text>
</comment>
<accession>A0A1B6KEA8</accession>
<dbReference type="GO" id="GO:0006688">
    <property type="term" value="P:glycosphingolipid biosynthetic process"/>
    <property type="evidence" value="ECO:0007669"/>
    <property type="project" value="TreeGrafter"/>
</dbReference>
<gene>
    <name evidence="14" type="ORF">g.49785</name>
</gene>
<keyword evidence="11" id="KW-0479">Metal-binding</keyword>
<protein>
    <recommendedName>
        <fullName evidence="11">Beta-1,4-N-acetylgalactosaminyltransferase</fullName>
        <ecNumber evidence="11">2.4.1.-</ecNumber>
    </recommendedName>
    <alternativeName>
        <fullName evidence="11">Beta-4-GalNAcT</fullName>
    </alternativeName>
</protein>
<evidence type="ECO:0000256" key="6">
    <source>
        <dbReference type="ARBA" id="ARBA00022692"/>
    </source>
</evidence>
<dbReference type="GO" id="GO:0008378">
    <property type="term" value="F:galactosyltransferase activity"/>
    <property type="evidence" value="ECO:0007669"/>
    <property type="project" value="TreeGrafter"/>
</dbReference>
<dbReference type="AlphaFoldDB" id="A0A1B6KEA8"/>
<dbReference type="UniPathway" id="UPA00378"/>
<proteinExistence type="inferred from homology"/>
<evidence type="ECO:0000256" key="10">
    <source>
        <dbReference type="ARBA" id="ARBA00023180"/>
    </source>
</evidence>
<name>A0A1B6KEA8_9HEMI</name>